<gene>
    <name evidence="2" type="ORF">BO78DRAFT_416785</name>
</gene>
<evidence type="ECO:0000313" key="3">
    <source>
        <dbReference type="Proteomes" id="UP000248423"/>
    </source>
</evidence>
<evidence type="ECO:0000256" key="1">
    <source>
        <dbReference type="SAM" id="MobiDB-lite"/>
    </source>
</evidence>
<dbReference type="STRING" id="1448318.A0A319FK22"/>
<dbReference type="OrthoDB" id="4220372at2759"/>
<name>A0A319FK22_ASPSB</name>
<reference evidence="2 3" key="1">
    <citation type="submission" date="2018-02" db="EMBL/GenBank/DDBJ databases">
        <title>The genomes of Aspergillus section Nigri reveals drivers in fungal speciation.</title>
        <authorList>
            <consortium name="DOE Joint Genome Institute"/>
            <person name="Vesth T.C."/>
            <person name="Nybo J."/>
            <person name="Theobald S."/>
            <person name="Brandl J."/>
            <person name="Frisvad J.C."/>
            <person name="Nielsen K.F."/>
            <person name="Lyhne E.K."/>
            <person name="Kogle M.E."/>
            <person name="Kuo A."/>
            <person name="Riley R."/>
            <person name="Clum A."/>
            <person name="Nolan M."/>
            <person name="Lipzen A."/>
            <person name="Salamov A."/>
            <person name="Henrissat B."/>
            <person name="Wiebenga A."/>
            <person name="De vries R.P."/>
            <person name="Grigoriev I.V."/>
            <person name="Mortensen U.H."/>
            <person name="Andersen M.R."/>
            <person name="Baker S.E."/>
        </authorList>
    </citation>
    <scope>NUCLEOTIDE SEQUENCE [LARGE SCALE GENOMIC DNA]</scope>
    <source>
        <strain evidence="2 3">CBS 121057</strain>
    </source>
</reference>
<evidence type="ECO:0000313" key="2">
    <source>
        <dbReference type="EMBL" id="PYI08333.1"/>
    </source>
</evidence>
<dbReference type="InterPro" id="IPR021858">
    <property type="entry name" value="Fun_TF"/>
</dbReference>
<organism evidence="2 3">
    <name type="scientific">Aspergillus sclerotiicarbonarius (strain CBS 121057 / IBT 28362)</name>
    <dbReference type="NCBI Taxonomy" id="1448318"/>
    <lineage>
        <taxon>Eukaryota</taxon>
        <taxon>Fungi</taxon>
        <taxon>Dikarya</taxon>
        <taxon>Ascomycota</taxon>
        <taxon>Pezizomycotina</taxon>
        <taxon>Eurotiomycetes</taxon>
        <taxon>Eurotiomycetidae</taxon>
        <taxon>Eurotiales</taxon>
        <taxon>Aspergillaceae</taxon>
        <taxon>Aspergillus</taxon>
        <taxon>Aspergillus subgen. Circumdati</taxon>
    </lineage>
</organism>
<dbReference type="PANTHER" id="PTHR38791:SF5">
    <property type="entry name" value="TRANSCRIPTION FACTOR DBAG-RELATED"/>
    <property type="match status" value="1"/>
</dbReference>
<feature type="compositionally biased region" description="Basic and acidic residues" evidence="1">
    <location>
        <begin position="25"/>
        <end position="34"/>
    </location>
</feature>
<dbReference type="AlphaFoldDB" id="A0A319FK22"/>
<protein>
    <recommendedName>
        <fullName evidence="4">Zn(II)2Cys6 transcription factor</fullName>
    </recommendedName>
</protein>
<sequence length="453" mass="50049">MREACPGYRDEWDLVFRDQTDRTIKRSKEKREKQMALTGANRSTPPPRGLGANVDEIGVNFFLHNFIASDQSPSRGFLNYIPAGFSAEAEHPTLLTSMAAVGLVALANSSRRPELVKHARVKYSEAISSVNAALASPVECVKDGILMSVISLGVFEYVSNFESWVRHVQGAATLAMARGKRQFSTRAGMLMFNQLRADLIIACIQADQPFPEGIRELQKEAAKYANTQSGFWLLGVVATRVPTLMHNVGQNKGEVPWSVLLEEAISLQRDCQFVLGVLAIEEPYTVIRDPGADPNLVHDGRFDLYRSSWAIRVWNNARSIQMVVCRILLYLLQKILATDLAPAIRQTLTGQFQETQQTLSNLGDDILSTVPQLLDFVSAGPESTVAFKSPAHPSVSGSYTLVWPLTMVGRCPVTASHSRKWIMRRLRDIAEGAGISLALQLLEEVVKVDRLAG</sequence>
<proteinExistence type="predicted"/>
<dbReference type="Pfam" id="PF11951">
    <property type="entry name" value="Fungal_trans_2"/>
    <property type="match status" value="1"/>
</dbReference>
<accession>A0A319FK22</accession>
<dbReference type="InterPro" id="IPR053175">
    <property type="entry name" value="DHMBA_Reg_Transcription_Factor"/>
</dbReference>
<dbReference type="Proteomes" id="UP000248423">
    <property type="component" value="Unassembled WGS sequence"/>
</dbReference>
<dbReference type="VEuPathDB" id="FungiDB:BO78DRAFT_416785"/>
<feature type="region of interest" description="Disordered" evidence="1">
    <location>
        <begin position="25"/>
        <end position="49"/>
    </location>
</feature>
<keyword evidence="3" id="KW-1185">Reference proteome</keyword>
<dbReference type="PANTHER" id="PTHR38791">
    <property type="entry name" value="ZN(II)2CYS6 TRANSCRIPTION FACTOR (EUROFUNG)-RELATED-RELATED"/>
    <property type="match status" value="1"/>
</dbReference>
<dbReference type="EMBL" id="KZ826335">
    <property type="protein sequence ID" value="PYI08333.1"/>
    <property type="molecule type" value="Genomic_DNA"/>
</dbReference>
<evidence type="ECO:0008006" key="4">
    <source>
        <dbReference type="Google" id="ProtNLM"/>
    </source>
</evidence>